<feature type="region of interest" description="Disordered" evidence="2">
    <location>
        <begin position="112"/>
        <end position="147"/>
    </location>
</feature>
<accession>A0ABS9YN98</accession>
<evidence type="ECO:0000256" key="2">
    <source>
        <dbReference type="SAM" id="MobiDB-lite"/>
    </source>
</evidence>
<gene>
    <name evidence="4" type="ORF">MQP27_47495</name>
</gene>
<reference evidence="4" key="1">
    <citation type="submission" date="2022-03" db="EMBL/GenBank/DDBJ databases">
        <title>Streptomyces 7R015 and 7R016 isolated from Barleria lupulina in Thailand.</title>
        <authorList>
            <person name="Kanchanasin P."/>
            <person name="Phongsopitanun W."/>
            <person name="Tanasupawat S."/>
        </authorList>
    </citation>
    <scope>NUCLEOTIDE SEQUENCE</scope>
    <source>
        <strain evidence="4">7R015</strain>
    </source>
</reference>
<feature type="compositionally biased region" description="Low complexity" evidence="2">
    <location>
        <begin position="488"/>
        <end position="505"/>
    </location>
</feature>
<keyword evidence="1" id="KW-0175">Coiled coil</keyword>
<comment type="caution">
    <text evidence="4">The sequence shown here is derived from an EMBL/GenBank/DDBJ whole genome shotgun (WGS) entry which is preliminary data.</text>
</comment>
<keyword evidence="3" id="KW-0472">Membrane</keyword>
<feature type="region of interest" description="Disordered" evidence="2">
    <location>
        <begin position="1"/>
        <end position="25"/>
    </location>
</feature>
<feature type="compositionally biased region" description="Low complexity" evidence="2">
    <location>
        <begin position="630"/>
        <end position="648"/>
    </location>
</feature>
<evidence type="ECO:0000256" key="1">
    <source>
        <dbReference type="SAM" id="Coils"/>
    </source>
</evidence>
<evidence type="ECO:0000313" key="4">
    <source>
        <dbReference type="EMBL" id="MCI3278735.1"/>
    </source>
</evidence>
<feature type="transmembrane region" description="Helical" evidence="3">
    <location>
        <begin position="207"/>
        <end position="234"/>
    </location>
</feature>
<feature type="compositionally biased region" description="Low complexity" evidence="2">
    <location>
        <begin position="660"/>
        <end position="675"/>
    </location>
</feature>
<feature type="compositionally biased region" description="Gly residues" evidence="2">
    <location>
        <begin position="506"/>
        <end position="543"/>
    </location>
</feature>
<feature type="coiled-coil region" evidence="1">
    <location>
        <begin position="153"/>
        <end position="180"/>
    </location>
</feature>
<feature type="region of interest" description="Disordered" evidence="2">
    <location>
        <begin position="465"/>
        <end position="695"/>
    </location>
</feature>
<keyword evidence="3" id="KW-1133">Transmembrane helix</keyword>
<organism evidence="4 5">
    <name type="scientific">Streptomyces cylindrosporus</name>
    <dbReference type="NCBI Taxonomy" id="2927583"/>
    <lineage>
        <taxon>Bacteria</taxon>
        <taxon>Bacillati</taxon>
        <taxon>Actinomycetota</taxon>
        <taxon>Actinomycetes</taxon>
        <taxon>Kitasatosporales</taxon>
        <taxon>Streptomycetaceae</taxon>
        <taxon>Streptomyces</taxon>
    </lineage>
</organism>
<evidence type="ECO:0000313" key="5">
    <source>
        <dbReference type="Proteomes" id="UP001165269"/>
    </source>
</evidence>
<dbReference type="Proteomes" id="UP001165269">
    <property type="component" value="Unassembled WGS sequence"/>
</dbReference>
<feature type="compositionally biased region" description="Basic and acidic residues" evidence="2">
    <location>
        <begin position="1"/>
        <end position="12"/>
    </location>
</feature>
<keyword evidence="5" id="KW-1185">Reference proteome</keyword>
<protein>
    <submittedName>
        <fullName evidence="4">Uncharacterized protein</fullName>
    </submittedName>
</protein>
<dbReference type="RefSeq" id="WP_242777667.1">
    <property type="nucleotide sequence ID" value="NZ_JALDAY010000021.1"/>
</dbReference>
<evidence type="ECO:0000256" key="3">
    <source>
        <dbReference type="SAM" id="Phobius"/>
    </source>
</evidence>
<feature type="compositionally biased region" description="Low complexity" evidence="2">
    <location>
        <begin position="112"/>
        <end position="124"/>
    </location>
</feature>
<feature type="compositionally biased region" description="Basic and acidic residues" evidence="2">
    <location>
        <begin position="133"/>
        <end position="144"/>
    </location>
</feature>
<keyword evidence="3" id="KW-0812">Transmembrane</keyword>
<sequence length="695" mass="68478">MARRHSSPEDFRLVGMDSDPTPGDPDLIQGVMQRYRDIGDAAEKALNVLKKDGTISQGRGSAMDQLKEKIGDDLPDKLTKTMNSYHDAAQAYSDYMPRLREAQDTFDRAVDQAQAAAPAANQAPKELGANPTDAERSEARKAQDAIDAGKSQLNAAKSLAEQAKSMRESAQRQCADVLDRAAGEAIPERNIFQKIADFFKDFPFVQILLAALIAVVAVFFPVVGALLGGALFVFNQVIASQTGGIKAGDFVVGLLGIIPGGSLLKLGGRAVEAIAPAAVAAVKNSGFIAKSTASITKIGESFSNSKIVSGVLANPIGKVGAEVTGKFLTNSALEAGAKAANHDQITAAGVFAGAAAGAVAGAAFKGGIGKIGKSRGNPPVEEGKGGRFGDTTAPAAGDTVGKRASDQLGGAIEEGATLGTKIGVGVAQGGDPNEVAAGEIANSAPKLGAGPVGKAGLGRSIDGLADKIPIKGSPRPSTAAPNTPPAGQPTTPAPANAGAGAQGPAADGGNGGAGAHGPGPDGGNGGAGAHGPGPDGGNAGAGAHGPTSADPANVPLPASPTSPRPSTPAPVDPANVPIPPSPTSPRPSTPAPVDPANVPIPPSPTSPRPSTPAPANPADVPLPPSPTAPHAPVTAPSPAAPGDGSAPGRPTVPPISTSDSQSNSGSEPASPSPSSDGFVTAPTSPSEGDSGGNGR</sequence>
<dbReference type="EMBL" id="JALDAY010000021">
    <property type="protein sequence ID" value="MCI3278735.1"/>
    <property type="molecule type" value="Genomic_DNA"/>
</dbReference>
<proteinExistence type="predicted"/>
<feature type="region of interest" description="Disordered" evidence="2">
    <location>
        <begin position="373"/>
        <end position="403"/>
    </location>
</feature>
<name>A0ABS9YN98_9ACTN</name>
<feature type="compositionally biased region" description="Pro residues" evidence="2">
    <location>
        <begin position="557"/>
        <end position="629"/>
    </location>
</feature>